<dbReference type="Gene3D" id="1.25.40.20">
    <property type="entry name" value="Ankyrin repeat-containing domain"/>
    <property type="match status" value="3"/>
</dbReference>
<dbReference type="Pfam" id="PF12796">
    <property type="entry name" value="Ank_2"/>
    <property type="match status" value="1"/>
</dbReference>
<dbReference type="RefSeq" id="WP_158642623.1">
    <property type="nucleotide sequence ID" value="NZ_BAAAFY010000001.1"/>
</dbReference>
<protein>
    <submittedName>
        <fullName evidence="4">Ankyrin repeat protein</fullName>
    </submittedName>
</protein>
<dbReference type="InterPro" id="IPR036770">
    <property type="entry name" value="Ankyrin_rpt-contain_sf"/>
</dbReference>
<keyword evidence="2 3" id="KW-0040">ANK repeat</keyword>
<proteinExistence type="predicted"/>
<keyword evidence="1" id="KW-0677">Repeat</keyword>
<evidence type="ECO:0000256" key="2">
    <source>
        <dbReference type="ARBA" id="ARBA00023043"/>
    </source>
</evidence>
<reference evidence="4 5" key="1">
    <citation type="journal article" date="2013" name="Stand. Genomic Sci.">
        <title>Genomic Encyclopedia of Type Strains, Phase I: The one thousand microbial genomes (KMG-I) project.</title>
        <authorList>
            <person name="Kyrpides N.C."/>
            <person name="Woyke T."/>
            <person name="Eisen J.A."/>
            <person name="Garrity G."/>
            <person name="Lilburn T.G."/>
            <person name="Beck B.J."/>
            <person name="Whitman W.B."/>
            <person name="Hugenholtz P."/>
            <person name="Klenk H.P."/>
        </authorList>
    </citation>
    <scope>NUCLEOTIDE SEQUENCE [LARGE SCALE GENOMIC DNA]</scope>
    <source>
        <strain evidence="4 5">DSM 13484</strain>
    </source>
</reference>
<dbReference type="EMBL" id="VLLG01000003">
    <property type="protein sequence ID" value="TWI88523.1"/>
    <property type="molecule type" value="Genomic_DNA"/>
</dbReference>
<accession>A0A562T573</accession>
<evidence type="ECO:0000313" key="4">
    <source>
        <dbReference type="EMBL" id="TWI88523.1"/>
    </source>
</evidence>
<evidence type="ECO:0000256" key="1">
    <source>
        <dbReference type="ARBA" id="ARBA00022737"/>
    </source>
</evidence>
<dbReference type="Proteomes" id="UP000316778">
    <property type="component" value="Unassembled WGS sequence"/>
</dbReference>
<evidence type="ECO:0000313" key="5">
    <source>
        <dbReference type="Proteomes" id="UP000316778"/>
    </source>
</evidence>
<dbReference type="GO" id="GO:0005737">
    <property type="term" value="C:cytoplasm"/>
    <property type="evidence" value="ECO:0007669"/>
    <property type="project" value="TreeGrafter"/>
</dbReference>
<dbReference type="SMART" id="SM00248">
    <property type="entry name" value="ANK"/>
    <property type="match status" value="5"/>
</dbReference>
<feature type="repeat" description="ANK" evidence="3">
    <location>
        <begin position="183"/>
        <end position="215"/>
    </location>
</feature>
<comment type="caution">
    <text evidence="4">The sequence shown here is derived from an EMBL/GenBank/DDBJ whole genome shotgun (WGS) entry which is preliminary data.</text>
</comment>
<dbReference type="AlphaFoldDB" id="A0A562T573"/>
<organism evidence="4 5">
    <name type="scientific">Chitinophaga japonensis</name>
    <name type="common">Flexibacter japonensis</name>
    <dbReference type="NCBI Taxonomy" id="104662"/>
    <lineage>
        <taxon>Bacteria</taxon>
        <taxon>Pseudomonadati</taxon>
        <taxon>Bacteroidota</taxon>
        <taxon>Chitinophagia</taxon>
        <taxon>Chitinophagales</taxon>
        <taxon>Chitinophagaceae</taxon>
        <taxon>Chitinophaga</taxon>
    </lineage>
</organism>
<dbReference type="PANTHER" id="PTHR24198:SF165">
    <property type="entry name" value="ANKYRIN REPEAT-CONTAINING PROTEIN-RELATED"/>
    <property type="match status" value="1"/>
</dbReference>
<dbReference type="SUPFAM" id="SSF48403">
    <property type="entry name" value="Ankyrin repeat"/>
    <property type="match status" value="1"/>
</dbReference>
<dbReference type="PROSITE" id="PS50297">
    <property type="entry name" value="ANK_REP_REGION"/>
    <property type="match status" value="1"/>
</dbReference>
<name>A0A562T573_CHIJA</name>
<dbReference type="PANTHER" id="PTHR24198">
    <property type="entry name" value="ANKYRIN REPEAT AND PROTEIN KINASE DOMAIN-CONTAINING PROTEIN"/>
    <property type="match status" value="1"/>
</dbReference>
<evidence type="ECO:0000256" key="3">
    <source>
        <dbReference type="PROSITE-ProRule" id="PRU00023"/>
    </source>
</evidence>
<sequence length="396" mass="44440">MIEVNTLAEALNKGLLDEARKQINQGQKLPKDLPSHQKRNIYDRLLQSKAFDIVHALTASQTIETDLYEYEKLDGSVFESIFRNTGAAPADLEFLASFLEKIDNVNDAVNNQTLLELAFTHSVPLEQIRVLADAGCDIHYKDNYEESYLHKIIKEYSIKEETGVGYLDYLLGQGLDPNAGNIVRKTPLHEALERNKQKYVELLLQQGADPNQPGKDGETAFYIAIVHQVCDAALYEKMAQYAPPDFDIANKDGETVLCGALRMRRNASEAEVRLVKALIRDGADIYQTSLYYNKDKAALDWVSEQPAGMLEGILETGVVDPDRRDNEGNTLLHKVCGYNVNYDQEAARQLYRKVKMLIAAGADVNISNDQDQRPVDLAAQDNLKVKTVELLLKHKA</sequence>
<keyword evidence="5" id="KW-1185">Reference proteome</keyword>
<gene>
    <name evidence="4" type="ORF">LX66_2608</name>
</gene>
<dbReference type="InterPro" id="IPR002110">
    <property type="entry name" value="Ankyrin_rpt"/>
</dbReference>
<dbReference type="PROSITE" id="PS50088">
    <property type="entry name" value="ANK_REPEAT"/>
    <property type="match status" value="1"/>
</dbReference>
<dbReference type="OrthoDB" id="5657095at2"/>